<dbReference type="KEGG" id="lsh:CAB17_07480"/>
<reference evidence="2 3" key="1">
    <citation type="submission" date="2017-12" db="EMBL/GenBank/DDBJ databases">
        <title>Legionella sainthelensi LA01-117, whole genome sequence of a clinical isolate from New Zealand.</title>
        <authorList>
            <person name="Cree S.L."/>
            <person name="Slow S."/>
            <person name="Kennedy M.A."/>
            <person name="Murdoch D.R."/>
            <person name="Biggs P.J."/>
            <person name="Anderson T."/>
        </authorList>
    </citation>
    <scope>NUCLEOTIDE SEQUENCE [LARGE SCALE GENOMIC DNA]</scope>
    <source>
        <strain evidence="2 3">LA01-117</strain>
    </source>
</reference>
<dbReference type="AlphaFoldDB" id="A0A2H5FK68"/>
<organism evidence="2 3">
    <name type="scientific">Legionella sainthelensi</name>
    <dbReference type="NCBI Taxonomy" id="28087"/>
    <lineage>
        <taxon>Bacteria</taxon>
        <taxon>Pseudomonadati</taxon>
        <taxon>Pseudomonadota</taxon>
        <taxon>Gammaproteobacteria</taxon>
        <taxon>Legionellales</taxon>
        <taxon>Legionellaceae</taxon>
        <taxon>Legionella</taxon>
    </lineage>
</organism>
<proteinExistence type="predicted"/>
<evidence type="ECO:0000313" key="2">
    <source>
        <dbReference type="EMBL" id="AUH71925.1"/>
    </source>
</evidence>
<keyword evidence="1" id="KW-0175">Coiled coil</keyword>
<dbReference type="EMBL" id="CP025491">
    <property type="protein sequence ID" value="AUH71925.1"/>
    <property type="molecule type" value="Genomic_DNA"/>
</dbReference>
<dbReference type="InterPro" id="IPR025048">
    <property type="entry name" value="DUF3987"/>
</dbReference>
<gene>
    <name evidence="2" type="ORF">CAB17_07480</name>
</gene>
<sequence length="857" mass="97279">MINQVGLMVAPDCNSRANSDRKFPEVLMSNFTEKFNSLTVAFNMNGIESTNTYTNITGAELWEKIKNPRIGDKNGSHFLRTNLKLDEQGKCLSRTNNHCAQEGWLIIIDVDETTAFPQAVHDALKSADIAHILVGTHSYYAENKNRFRILLLCDSAYNTEQLEPTSEAVVERINYLLTEGFIHYAKENKVFSQPWYTPSKLQNCDTEILYIEYLEGKYVPIKEKQLSPDISKEIPRIPISLTQGQISPITAWNEQIPVGVVLQKHGYRITFQNERSRRWISPNSTSGKGGITEDIITGKIFSHHNDSLNDGYSHDSFDVMRLLKNLSFNDAIIFASRQIKAPDGSTIDQWNKRTGKTQSMAITTNTTLPPTISFQKYQPFNNDLLPVDALPYEALPNQMSAFIKEQSDIRGCPPDFVLISILARMGLLFSGKVKIAMTRNTSWSASPNFFWIMVGSPSTGKSNALSATSKPIQILEEAARDIYKHDLRAYQEEMDLLLRQLNAIKKGLDRENEKNPSKQNPADLEAFKIKIKETQGKIYDLEAQKPTLKHYTVGKITIEKLILILSENPDGILCEFDEVSTIFTRFSKDEHSEERGLYLTGYNGNCPYSYKTINRGDVIIHNLVLGILGGVQPSKLKRFVNDARNGSLDDGFLQRFQGIVFPDVTLRLLQDKQGSNYLLTELNNLFQNLNNLPSGAPTILEFDDKGQIIFDEWREKSTIEAHDLEPHLSAHIGKSYEFVASLALYLYFFENDGQLPKNNEITVDYVRRAIKLGSYFLSHAKRMYALAYKDNMPARSLAGKLTQIKSPFNRSDIRDKGWSDLNTKEERLEAINVLIKRGYLSMPIQGKYYINPECLAE</sequence>
<evidence type="ECO:0008006" key="4">
    <source>
        <dbReference type="Google" id="ProtNLM"/>
    </source>
</evidence>
<protein>
    <recommendedName>
        <fullName evidence="4">DUF3987 domain-containing protein</fullName>
    </recommendedName>
</protein>
<keyword evidence="3" id="KW-1185">Reference proteome</keyword>
<evidence type="ECO:0000313" key="3">
    <source>
        <dbReference type="Proteomes" id="UP000234343"/>
    </source>
</evidence>
<dbReference type="Pfam" id="PF13148">
    <property type="entry name" value="DUF3987"/>
    <property type="match status" value="1"/>
</dbReference>
<feature type="coiled-coil region" evidence="1">
    <location>
        <begin position="480"/>
        <end position="544"/>
    </location>
</feature>
<evidence type="ECO:0000256" key="1">
    <source>
        <dbReference type="SAM" id="Coils"/>
    </source>
</evidence>
<dbReference type="Proteomes" id="UP000234343">
    <property type="component" value="Chromosome"/>
</dbReference>
<accession>A0A2H5FK68</accession>
<name>A0A2H5FK68_9GAMM</name>